<reference evidence="2 3" key="1">
    <citation type="submission" date="2020-03" db="EMBL/GenBank/DDBJ databases">
        <title>Draft genome of Streptomyces sp. ventii, isolated from the Axial Seamount in the Pacific Ocean, and resequencing of the two type strains Streptomyces lonarensis strain NCL 716 and Streptomyces bohaiensis strain 11A07.</title>
        <authorList>
            <person name="Loughran R.M."/>
            <person name="Pfannmuller K.M."/>
            <person name="Wasson B.J."/>
            <person name="Deadmond M.C."/>
            <person name="Paddock B.E."/>
            <person name="Koyack M.J."/>
            <person name="Gallegos D.A."/>
            <person name="Mitchell E.A."/>
            <person name="Ushijima B."/>
            <person name="Saw J.H."/>
            <person name="Mcphail K.L."/>
            <person name="Videau P."/>
        </authorList>
    </citation>
    <scope>NUCLEOTIDE SEQUENCE [LARGE SCALE GENOMIC DNA]</scope>
    <source>
        <strain evidence="3">5675061</strain>
    </source>
</reference>
<protein>
    <submittedName>
        <fullName evidence="2">Uncharacterized protein</fullName>
    </submittedName>
</protein>
<dbReference type="Proteomes" id="UP000746503">
    <property type="component" value="Unassembled WGS sequence"/>
</dbReference>
<comment type="caution">
    <text evidence="2">The sequence shown here is derived from an EMBL/GenBank/DDBJ whole genome shotgun (WGS) entry which is preliminary data.</text>
</comment>
<organism evidence="2 3">
    <name type="scientific">Streptomyces spiramenti</name>
    <dbReference type="NCBI Taxonomy" id="2720606"/>
    <lineage>
        <taxon>Bacteria</taxon>
        <taxon>Bacillati</taxon>
        <taxon>Actinomycetota</taxon>
        <taxon>Actinomycetes</taxon>
        <taxon>Kitasatosporales</taxon>
        <taxon>Streptomycetaceae</taxon>
        <taxon>Streptomyces</taxon>
    </lineage>
</organism>
<dbReference type="RefSeq" id="WP_167934890.1">
    <property type="nucleotide sequence ID" value="NZ_JAAVJB010000206.1"/>
</dbReference>
<keyword evidence="3" id="KW-1185">Reference proteome</keyword>
<accession>A0ABX1AVF9</accession>
<proteinExistence type="predicted"/>
<dbReference type="EMBL" id="JAAVJB010000206">
    <property type="protein sequence ID" value="NJP68387.1"/>
    <property type="molecule type" value="Genomic_DNA"/>
</dbReference>
<evidence type="ECO:0000256" key="1">
    <source>
        <dbReference type="SAM" id="MobiDB-lite"/>
    </source>
</evidence>
<name>A0ABX1AVF9_9ACTN</name>
<gene>
    <name evidence="2" type="ORF">HCJ92_19325</name>
</gene>
<feature type="region of interest" description="Disordered" evidence="1">
    <location>
        <begin position="28"/>
        <end position="51"/>
    </location>
</feature>
<evidence type="ECO:0000313" key="3">
    <source>
        <dbReference type="Proteomes" id="UP000746503"/>
    </source>
</evidence>
<sequence length="51" mass="5650">MNRGDRWVQDELAGGWRVTFEIDRAGEPGASGGFRRFSLGPGQADNLTELR</sequence>
<evidence type="ECO:0000313" key="2">
    <source>
        <dbReference type="EMBL" id="NJP68387.1"/>
    </source>
</evidence>